<name>A0A9W9TG37_9EURO</name>
<evidence type="ECO:0000313" key="11">
    <source>
        <dbReference type="Proteomes" id="UP001150941"/>
    </source>
</evidence>
<dbReference type="Pfam" id="PF04383">
    <property type="entry name" value="KilA-N"/>
    <property type="match status" value="1"/>
</dbReference>
<dbReference type="SUPFAM" id="SSF54616">
    <property type="entry name" value="DNA-binding domain of Mlu1-box binding protein MBP1"/>
    <property type="match status" value="1"/>
</dbReference>
<keyword evidence="5" id="KW-0183">Conidiation</keyword>
<dbReference type="RefSeq" id="XP_058327005.1">
    <property type="nucleotide sequence ID" value="XM_058478675.1"/>
</dbReference>
<evidence type="ECO:0000256" key="7">
    <source>
        <dbReference type="PROSITE-ProRule" id="PRU00023"/>
    </source>
</evidence>
<dbReference type="PROSITE" id="PS51299">
    <property type="entry name" value="HTH_APSES"/>
    <property type="match status" value="1"/>
</dbReference>
<sequence>MRRRKDDYVNATHILKAAGFDKPARTRILEREVQKGIHEKVQGGYGKYQGENRKLGNGRLLAERNHVLDKLRAIFDLDPNAHTPPPAPRPTNGNASGQRARAQRRPTATRVLPPPPPSSHSQDAYNVSQPIGSMAPPALPHDHHDMDLGPDVDDSIEHAQFDSSSMLDEDIVGPTHVGTRKRKREETIMSIKEQEHIMYGDQLLDYFMTVGDGPQATRFRPPQPPADFQIDKAIDDSGNTALHWACSMGDLEIVQDFINRGADLSVLSNHDETPLVRAVLFTNNYEKKTFPALVDLLSETVNFRDWFGATIFHHIAETTRSKGKWKSARYYCEVLWDKLSRLYSPDEIEMLMSCQDNNGDTAALVAARNGAFRLVSLLLAQCPRAGDLMNKKGETAAHMLHQYQSEHEPPPPPSSITMANDHIDGEIGGAVPEHQSAAVADAGVDLSSHSSLLAKISGVMADANKKLAMHYGSSKPGQEELNDIANPEALYAHLESDRAKIQQQTDSIIAKEAQFQHIDIESRRELCATKRDEFKSLVELSHRAKLDRWIALHAPDMPSNPNSAPLTREDLVSRFEAISNLVRLEKERRLAVEELVSLTADAGVSPILNGHRNLVSLATGLKEDDLDPIAGELADALEFDRANNASATSKPAVV</sequence>
<dbReference type="EMBL" id="JAPQKS010000007">
    <property type="protein sequence ID" value="KAJ5220175.1"/>
    <property type="molecule type" value="Genomic_DNA"/>
</dbReference>
<evidence type="ECO:0000256" key="3">
    <source>
        <dbReference type="ARBA" id="ARBA00022969"/>
    </source>
</evidence>
<reference evidence="10" key="1">
    <citation type="submission" date="2022-11" db="EMBL/GenBank/DDBJ databases">
        <authorList>
            <person name="Petersen C."/>
        </authorList>
    </citation>
    <scope>NUCLEOTIDE SEQUENCE</scope>
    <source>
        <strain evidence="10">IBT 19713</strain>
    </source>
</reference>
<evidence type="ECO:0000256" key="2">
    <source>
        <dbReference type="ARBA" id="ARBA00022737"/>
    </source>
</evidence>
<accession>A0A9W9TG37</accession>
<dbReference type="Proteomes" id="UP001150941">
    <property type="component" value="Unassembled WGS sequence"/>
</dbReference>
<dbReference type="GeneID" id="83205978"/>
<dbReference type="InterPro" id="IPR036770">
    <property type="entry name" value="Ankyrin_rpt-contain_sf"/>
</dbReference>
<reference evidence="10" key="2">
    <citation type="journal article" date="2023" name="IMA Fungus">
        <title>Comparative genomic study of the Penicillium genus elucidates a diverse pangenome and 15 lateral gene transfer events.</title>
        <authorList>
            <person name="Petersen C."/>
            <person name="Sorensen T."/>
            <person name="Nielsen M.R."/>
            <person name="Sondergaard T.E."/>
            <person name="Sorensen J.L."/>
            <person name="Fitzpatrick D.A."/>
            <person name="Frisvad J.C."/>
            <person name="Nielsen K.L."/>
        </authorList>
    </citation>
    <scope>NUCLEOTIDE SEQUENCE</scope>
    <source>
        <strain evidence="10">IBT 19713</strain>
    </source>
</reference>
<dbReference type="PROSITE" id="PS50297">
    <property type="entry name" value="ANK_REP_REGION"/>
    <property type="match status" value="1"/>
</dbReference>
<protein>
    <recommendedName>
        <fullName evidence="1">Cell pattern formation-associated protein stuA</fullName>
    </recommendedName>
    <alternativeName>
        <fullName evidence="6">Stunted protein A</fullName>
    </alternativeName>
</protein>
<feature type="compositionally biased region" description="Polar residues" evidence="8">
    <location>
        <begin position="120"/>
        <end position="131"/>
    </location>
</feature>
<keyword evidence="4 7" id="KW-0040">ANK repeat</keyword>
<feature type="compositionally biased region" description="Low complexity" evidence="8">
    <location>
        <begin position="90"/>
        <end position="110"/>
    </location>
</feature>
<feature type="region of interest" description="Disordered" evidence="8">
    <location>
        <begin position="77"/>
        <end position="139"/>
    </location>
</feature>
<dbReference type="GO" id="GO:0003677">
    <property type="term" value="F:DNA binding"/>
    <property type="evidence" value="ECO:0007669"/>
    <property type="project" value="InterPro"/>
</dbReference>
<dbReference type="PANTHER" id="PTHR43828:SF15">
    <property type="entry name" value="TRANSCRIPTION FACTOR MBP1"/>
    <property type="match status" value="1"/>
</dbReference>
<organism evidence="10 11">
    <name type="scientific">Penicillium chermesinum</name>
    <dbReference type="NCBI Taxonomy" id="63820"/>
    <lineage>
        <taxon>Eukaryota</taxon>
        <taxon>Fungi</taxon>
        <taxon>Dikarya</taxon>
        <taxon>Ascomycota</taxon>
        <taxon>Pezizomycotina</taxon>
        <taxon>Eurotiomycetes</taxon>
        <taxon>Eurotiomycetidae</taxon>
        <taxon>Eurotiales</taxon>
        <taxon>Aspergillaceae</taxon>
        <taxon>Penicillium</taxon>
    </lineage>
</organism>
<dbReference type="SUPFAM" id="SSF48403">
    <property type="entry name" value="Ankyrin repeat"/>
    <property type="match status" value="1"/>
</dbReference>
<dbReference type="FunFam" id="1.25.40.20:FF:000291">
    <property type="entry name" value="APSES transcription factor, putative"/>
    <property type="match status" value="1"/>
</dbReference>
<feature type="repeat" description="ANK" evidence="7">
    <location>
        <begin position="237"/>
        <end position="269"/>
    </location>
</feature>
<dbReference type="AlphaFoldDB" id="A0A9W9TG37"/>
<keyword evidence="3" id="KW-0749">Sporulation</keyword>
<keyword evidence="11" id="KW-1185">Reference proteome</keyword>
<dbReference type="GO" id="GO:0033309">
    <property type="term" value="C:SBF transcription complex"/>
    <property type="evidence" value="ECO:0007669"/>
    <property type="project" value="TreeGrafter"/>
</dbReference>
<comment type="caution">
    <text evidence="10">The sequence shown here is derived from an EMBL/GenBank/DDBJ whole genome shotgun (WGS) entry which is preliminary data.</text>
</comment>
<dbReference type="InterPro" id="IPR036887">
    <property type="entry name" value="HTH_APSES_sf"/>
</dbReference>
<evidence type="ECO:0000259" key="9">
    <source>
        <dbReference type="PROSITE" id="PS51299"/>
    </source>
</evidence>
<dbReference type="Gene3D" id="1.25.40.20">
    <property type="entry name" value="Ankyrin repeat-containing domain"/>
    <property type="match status" value="1"/>
</dbReference>
<evidence type="ECO:0000256" key="8">
    <source>
        <dbReference type="SAM" id="MobiDB-lite"/>
    </source>
</evidence>
<dbReference type="Gene3D" id="3.10.260.10">
    <property type="entry name" value="Transcription regulator HTH, APSES-type DNA-binding domain"/>
    <property type="match status" value="1"/>
</dbReference>
<proteinExistence type="predicted"/>
<dbReference type="InterPro" id="IPR018004">
    <property type="entry name" value="KilA/APSES_HTH"/>
</dbReference>
<dbReference type="OrthoDB" id="6718656at2759"/>
<keyword evidence="2" id="KW-0677">Repeat</keyword>
<feature type="domain" description="HTH APSES-type" evidence="9">
    <location>
        <begin position="1"/>
        <end position="86"/>
    </location>
</feature>
<dbReference type="PROSITE" id="PS50088">
    <property type="entry name" value="ANK_REPEAT"/>
    <property type="match status" value="1"/>
</dbReference>
<dbReference type="InterPro" id="IPR003163">
    <property type="entry name" value="Tscrpt_reg_HTH_APSES-type"/>
</dbReference>
<dbReference type="Pfam" id="PF00023">
    <property type="entry name" value="Ank"/>
    <property type="match status" value="1"/>
</dbReference>
<evidence type="ECO:0000256" key="4">
    <source>
        <dbReference type="ARBA" id="ARBA00023043"/>
    </source>
</evidence>
<dbReference type="GO" id="GO:0048315">
    <property type="term" value="P:conidium formation"/>
    <property type="evidence" value="ECO:0007669"/>
    <property type="project" value="UniProtKB-KW"/>
</dbReference>
<dbReference type="SMART" id="SM00248">
    <property type="entry name" value="ANK"/>
    <property type="match status" value="2"/>
</dbReference>
<dbReference type="InterPro" id="IPR002110">
    <property type="entry name" value="Ankyrin_rpt"/>
</dbReference>
<dbReference type="GO" id="GO:0030907">
    <property type="term" value="C:MBF transcription complex"/>
    <property type="evidence" value="ECO:0007669"/>
    <property type="project" value="TreeGrafter"/>
</dbReference>
<evidence type="ECO:0000256" key="5">
    <source>
        <dbReference type="ARBA" id="ARBA00023321"/>
    </source>
</evidence>
<dbReference type="SMART" id="SM01252">
    <property type="entry name" value="KilA-N"/>
    <property type="match status" value="1"/>
</dbReference>
<evidence type="ECO:0000256" key="6">
    <source>
        <dbReference type="ARBA" id="ARBA00031907"/>
    </source>
</evidence>
<gene>
    <name evidence="10" type="ORF">N7468_009379</name>
</gene>
<evidence type="ECO:0000256" key="1">
    <source>
        <dbReference type="ARBA" id="ARBA00019309"/>
    </source>
</evidence>
<dbReference type="InterPro" id="IPR051642">
    <property type="entry name" value="SWI6-like"/>
</dbReference>
<dbReference type="PANTHER" id="PTHR43828">
    <property type="entry name" value="ASPARAGINASE"/>
    <property type="match status" value="1"/>
</dbReference>
<dbReference type="GO" id="GO:0030435">
    <property type="term" value="P:sporulation resulting in formation of a cellular spore"/>
    <property type="evidence" value="ECO:0007669"/>
    <property type="project" value="UniProtKB-KW"/>
</dbReference>
<dbReference type="GO" id="GO:0001228">
    <property type="term" value="F:DNA-binding transcription activator activity, RNA polymerase II-specific"/>
    <property type="evidence" value="ECO:0007669"/>
    <property type="project" value="UniProtKB-ARBA"/>
</dbReference>
<evidence type="ECO:0000313" key="10">
    <source>
        <dbReference type="EMBL" id="KAJ5220175.1"/>
    </source>
</evidence>